<dbReference type="AlphaFoldDB" id="A0A3D8HDS5"/>
<dbReference type="Proteomes" id="UP000256321">
    <property type="component" value="Unassembled WGS sequence"/>
</dbReference>
<gene>
    <name evidence="3" type="ORF">DWU89_10715</name>
    <name evidence="2" type="ORF">H8784_10445</name>
</gene>
<accession>A0A3D8HDS5</accession>
<protein>
    <submittedName>
        <fullName evidence="3">Uncharacterized protein</fullName>
    </submittedName>
</protein>
<evidence type="ECO:0000313" key="3">
    <source>
        <dbReference type="EMBL" id="RDU49124.1"/>
    </source>
</evidence>
<feature type="region of interest" description="Disordered" evidence="1">
    <location>
        <begin position="43"/>
        <end position="66"/>
    </location>
</feature>
<reference evidence="2 5" key="2">
    <citation type="submission" date="2020-08" db="EMBL/GenBank/DDBJ databases">
        <title>Genome public.</title>
        <authorList>
            <person name="Liu C."/>
            <person name="Sun Q."/>
        </authorList>
    </citation>
    <scope>NUCLEOTIDE SEQUENCE [LARGE SCALE GENOMIC DNA]</scope>
    <source>
        <strain evidence="2 5">426_9</strain>
    </source>
</reference>
<dbReference type="Proteomes" id="UP000629596">
    <property type="component" value="Unassembled WGS sequence"/>
</dbReference>
<organism evidence="3 4">
    <name type="scientific">Parabacteroides acidifaciens</name>
    <dbReference type="NCBI Taxonomy" id="2290935"/>
    <lineage>
        <taxon>Bacteria</taxon>
        <taxon>Pseudomonadati</taxon>
        <taxon>Bacteroidota</taxon>
        <taxon>Bacteroidia</taxon>
        <taxon>Bacteroidales</taxon>
        <taxon>Tannerellaceae</taxon>
        <taxon>Parabacteroides</taxon>
    </lineage>
</organism>
<sequence>MLIHFSAAKKGLFPLFREFFAGKSTFISFSRYFIALKTVVIPNEDGHHSNEDGREGDKDGRRGDKPPKLLLDIWSAVRFILK</sequence>
<dbReference type="RefSeq" id="WP_115499639.1">
    <property type="nucleotide sequence ID" value="NZ_JACRTI010000022.1"/>
</dbReference>
<evidence type="ECO:0000313" key="2">
    <source>
        <dbReference type="EMBL" id="MBC8602133.1"/>
    </source>
</evidence>
<feature type="compositionally biased region" description="Basic and acidic residues" evidence="1">
    <location>
        <begin position="44"/>
        <end position="66"/>
    </location>
</feature>
<name>A0A3D8HDS5_9BACT</name>
<evidence type="ECO:0000313" key="4">
    <source>
        <dbReference type="Proteomes" id="UP000256321"/>
    </source>
</evidence>
<comment type="caution">
    <text evidence="3">The sequence shown here is derived from an EMBL/GenBank/DDBJ whole genome shotgun (WGS) entry which is preliminary data.</text>
</comment>
<keyword evidence="5" id="KW-1185">Reference proteome</keyword>
<dbReference type="EMBL" id="JACRTI010000022">
    <property type="protein sequence ID" value="MBC8602133.1"/>
    <property type="molecule type" value="Genomic_DNA"/>
</dbReference>
<reference evidence="3 4" key="1">
    <citation type="submission" date="2018-07" db="EMBL/GenBank/DDBJ databases">
        <title>Parabacteroides acidifaciens nov. sp., isolated from human feces.</title>
        <authorList>
            <person name="Wang Y.J."/>
        </authorList>
    </citation>
    <scope>NUCLEOTIDE SEQUENCE [LARGE SCALE GENOMIC DNA]</scope>
    <source>
        <strain evidence="3 4">426-9</strain>
    </source>
</reference>
<dbReference type="EMBL" id="QREV01000022">
    <property type="protein sequence ID" value="RDU49124.1"/>
    <property type="molecule type" value="Genomic_DNA"/>
</dbReference>
<proteinExistence type="predicted"/>
<evidence type="ECO:0000313" key="5">
    <source>
        <dbReference type="Proteomes" id="UP000629596"/>
    </source>
</evidence>
<evidence type="ECO:0000256" key="1">
    <source>
        <dbReference type="SAM" id="MobiDB-lite"/>
    </source>
</evidence>